<dbReference type="EMBL" id="CDMZ01002622">
    <property type="protein sequence ID" value="CEM43149.1"/>
    <property type="molecule type" value="Genomic_DNA"/>
</dbReference>
<name>A0A0G4HGB5_9ALVE</name>
<dbReference type="AlphaFoldDB" id="A0A0G4HGB5"/>
<accession>A0A0G4HGB5</accession>
<proteinExistence type="predicted"/>
<dbReference type="VEuPathDB" id="CryptoDB:Cvel_27337"/>
<gene>
    <name evidence="1" type="ORF">Cvel_27337</name>
</gene>
<sequence>MASEVVDRLAVIEKVFSFVWVKERQHFPFVLAGSYSAAVRAQGHDASLCLAYNDIDVWYECPNEEK</sequence>
<protein>
    <submittedName>
        <fullName evidence="1">Uncharacterized protein</fullName>
    </submittedName>
</protein>
<organism evidence="1">
    <name type="scientific">Chromera velia CCMP2878</name>
    <dbReference type="NCBI Taxonomy" id="1169474"/>
    <lineage>
        <taxon>Eukaryota</taxon>
        <taxon>Sar</taxon>
        <taxon>Alveolata</taxon>
        <taxon>Colpodellida</taxon>
        <taxon>Chromeraceae</taxon>
        <taxon>Chromera</taxon>
    </lineage>
</organism>
<reference evidence="1" key="1">
    <citation type="submission" date="2014-11" db="EMBL/GenBank/DDBJ databases">
        <authorList>
            <person name="Otto D Thomas"/>
            <person name="Naeem Raeece"/>
        </authorList>
    </citation>
    <scope>NUCLEOTIDE SEQUENCE</scope>
</reference>
<evidence type="ECO:0000313" key="1">
    <source>
        <dbReference type="EMBL" id="CEM43149.1"/>
    </source>
</evidence>